<dbReference type="Proteomes" id="UP000249396">
    <property type="component" value="Unassembled WGS sequence"/>
</dbReference>
<accession>A0A2W4SEQ1</accession>
<dbReference type="AlphaFoldDB" id="A0A2W4SEQ1"/>
<organism evidence="1 2">
    <name type="scientific">Candidatus Methylumidiphilus alinenensis</name>
    <dbReference type="NCBI Taxonomy" id="2202197"/>
    <lineage>
        <taxon>Bacteria</taxon>
        <taxon>Pseudomonadati</taxon>
        <taxon>Pseudomonadota</taxon>
        <taxon>Gammaproteobacteria</taxon>
        <taxon>Methylococcales</taxon>
        <taxon>Candidatus Methylumidiphilus</taxon>
    </lineage>
</organism>
<protein>
    <submittedName>
        <fullName evidence="1">Uncharacterized protein</fullName>
    </submittedName>
</protein>
<evidence type="ECO:0000313" key="2">
    <source>
        <dbReference type="Proteomes" id="UP000249396"/>
    </source>
</evidence>
<reference evidence="1 2" key="1">
    <citation type="journal article" date="2018" name="Aquat. Microb. Ecol.">
        <title>Gammaproteobacterial methanotrophs dominate.</title>
        <authorList>
            <person name="Rissanen A.J."/>
            <person name="Saarenheimo J."/>
            <person name="Tiirola M."/>
            <person name="Peura S."/>
            <person name="Aalto S.L."/>
            <person name="Karvinen A."/>
            <person name="Nykanen H."/>
        </authorList>
    </citation>
    <scope>NUCLEOTIDE SEQUENCE [LARGE SCALE GENOMIC DNA]</scope>
    <source>
        <strain evidence="1">AMbin10</strain>
    </source>
</reference>
<dbReference type="PROSITE" id="PS51257">
    <property type="entry name" value="PROKAR_LIPOPROTEIN"/>
    <property type="match status" value="1"/>
</dbReference>
<dbReference type="EMBL" id="QJPH01000440">
    <property type="protein sequence ID" value="PZN73930.1"/>
    <property type="molecule type" value="Genomic_DNA"/>
</dbReference>
<proteinExistence type="predicted"/>
<name>A0A2W4SEQ1_9GAMM</name>
<evidence type="ECO:0000313" key="1">
    <source>
        <dbReference type="EMBL" id="PZN73930.1"/>
    </source>
</evidence>
<gene>
    <name evidence="1" type="ORF">DM484_22025</name>
</gene>
<sequence length="77" mass="8351">MATYFRPLPAILICALLLGCGTHPSSVRESAHRHLGPVSLHDALLTLGGKAFLVNVDYVYRRVGYQVSSSCTGNQHL</sequence>
<comment type="caution">
    <text evidence="1">The sequence shown here is derived from an EMBL/GenBank/DDBJ whole genome shotgun (WGS) entry which is preliminary data.</text>
</comment>